<dbReference type="AlphaFoldDB" id="A0A2S7KSN6"/>
<evidence type="ECO:0000313" key="1">
    <source>
        <dbReference type="EMBL" id="PQB05634.1"/>
    </source>
</evidence>
<accession>A0A2S7KSN6</accession>
<dbReference type="EMBL" id="MQUB01000001">
    <property type="protein sequence ID" value="PQB05634.1"/>
    <property type="molecule type" value="Genomic_DNA"/>
</dbReference>
<organism evidence="1 2">
    <name type="scientific">Aureitalea marina</name>
    <dbReference type="NCBI Taxonomy" id="930804"/>
    <lineage>
        <taxon>Bacteria</taxon>
        <taxon>Pseudomonadati</taxon>
        <taxon>Bacteroidota</taxon>
        <taxon>Flavobacteriia</taxon>
        <taxon>Flavobacteriales</taxon>
        <taxon>Flavobacteriaceae</taxon>
        <taxon>Aureitalea</taxon>
    </lineage>
</organism>
<evidence type="ECO:0008006" key="3">
    <source>
        <dbReference type="Google" id="ProtNLM"/>
    </source>
</evidence>
<name>A0A2S7KSN6_9FLAO</name>
<reference evidence="1 2" key="1">
    <citation type="submission" date="2016-11" db="EMBL/GenBank/DDBJ databases">
        <title>Trade-off between light-utilization and light-protection in marine flavobacteria.</title>
        <authorList>
            <person name="Kumagai Y."/>
        </authorList>
    </citation>
    <scope>NUCLEOTIDE SEQUENCE [LARGE SCALE GENOMIC DNA]</scope>
    <source>
        <strain evidence="1 2">NBRC 107741</strain>
    </source>
</reference>
<dbReference type="OrthoDB" id="9811934at2"/>
<gene>
    <name evidence="1" type="ORF">BST85_12545</name>
</gene>
<keyword evidence="2" id="KW-1185">Reference proteome</keyword>
<dbReference type="PANTHER" id="PTHR42754">
    <property type="entry name" value="ENDOGLUCANASE"/>
    <property type="match status" value="1"/>
</dbReference>
<protein>
    <recommendedName>
        <fullName evidence="3">Bulb-type lectin domain-containing protein</fullName>
    </recommendedName>
</protein>
<dbReference type="Proteomes" id="UP000239800">
    <property type="component" value="Unassembled WGS sequence"/>
</dbReference>
<evidence type="ECO:0000313" key="2">
    <source>
        <dbReference type="Proteomes" id="UP000239800"/>
    </source>
</evidence>
<comment type="caution">
    <text evidence="1">The sequence shown here is derived from an EMBL/GenBank/DDBJ whole genome shotgun (WGS) entry which is preliminary data.</text>
</comment>
<dbReference type="RefSeq" id="WP_104813578.1">
    <property type="nucleotide sequence ID" value="NZ_MQUB01000001.1"/>
</dbReference>
<dbReference type="PANTHER" id="PTHR42754:SF1">
    <property type="entry name" value="LIPOPROTEIN"/>
    <property type="match status" value="1"/>
</dbReference>
<proteinExistence type="predicted"/>
<sequence>MIKRILIFLWLMLLIPIFQNCQIEELGDGTALDQDPIEDDDQGGDQNDFEGTLDLVITLGGSGEDEAVDLATTSDGGIVVAGNTNSTDGDLSGRTGNDRDYWVIKLNVSGEIVWSKTYGGQQDDRLASISATLDGGFVLSGYSRSSDGDVSGNEGFHDFWILKIDANGNPQWDQNFGYTGSDQAFQVIQTSDGGYMAAGFLDVDASDGEGNDNRAVQHGVGDYWIVKMDSQGEWIWRRYFGGTNNDRARDILQLQDGSFLVIGSSESDDFDITDDKGSYDMWVVKVSPVGDKIWTRSFGGSQIDMGYTAIEHQNGEITLVGDSRSSDGDLQSNMGNADAWLVRIDSNGDILDQQSYGGEQFDTFNSVYPFEEDKLLLCGSTRSTTGDISQNSGENDSWIAIIDSQGQQEFSLTVGGSDFDFGYAAAVHPDGSIWGVGSTESSDGDVTEQKGQNDLMIFKIK</sequence>